<evidence type="ECO:0000313" key="3">
    <source>
        <dbReference type="EMBL" id="MBQ0849436.1"/>
    </source>
</evidence>
<sequence>MTHDHPREIARRSILRAVGGAALAGPALLAAAPSSFAASAVQPVSEEPDALESAAAGNRLPLTVVNHSGTHGNASVHVYIVGTDPRGRQVHVNRAGKAVPVALSDNGANGFTDYALPLAANGAATHLKLPRMSGRIYLSMGKKLKFKAVRDGNGQPSLQHPAGWVSSDPNFDVLHDFAEFTHNAAGMFCNTTMVDMFSIPMNLRLTGRGQHSTGTVREGGRAAVFAAMRRRAAFDRLVVDGLRVIAPGHGLDLGLFPKNYYRPYIEKVWDRYKRHSLVVKTNAGTFTGRVSGGRLTFHGPATVSFDRPTTRDILFCDGALAAPNDGVLGPVAAVLGAGFNRSTLLRTGPQPTTRPAAFYRTTLTNHYAGAIHSVVGNGKAYGFAFDDVGDFASYIQDVAPRRLQLTVTPF</sequence>
<evidence type="ECO:0000259" key="2">
    <source>
        <dbReference type="PROSITE" id="PS52006"/>
    </source>
</evidence>
<gene>
    <name evidence="3" type="ORF">J8N05_14620</name>
</gene>
<dbReference type="RefSeq" id="WP_210883112.1">
    <property type="nucleotide sequence ID" value="NZ_JAGPYQ010000001.1"/>
</dbReference>
<dbReference type="PANTHER" id="PTHR38165:SF1">
    <property type="entry name" value="GLUCANASE B"/>
    <property type="match status" value="1"/>
</dbReference>
<proteinExistence type="predicted"/>
<dbReference type="PANTHER" id="PTHR38165">
    <property type="match status" value="1"/>
</dbReference>
<keyword evidence="1" id="KW-0732">Signal</keyword>
<feature type="chain" id="PRO_5037667499" evidence="1">
    <location>
        <begin position="38"/>
        <end position="410"/>
    </location>
</feature>
<dbReference type="InterPro" id="IPR037398">
    <property type="entry name" value="Glyco_hydro_64_fam"/>
</dbReference>
<dbReference type="InterPro" id="IPR042517">
    <property type="entry name" value="Glyco_hydro_64_N_2"/>
</dbReference>
<reference evidence="3 4" key="1">
    <citation type="submission" date="2021-04" db="EMBL/GenBank/DDBJ databases">
        <authorList>
            <person name="Tang X."/>
            <person name="Zhou X."/>
            <person name="Chen X."/>
            <person name="Cernava T."/>
            <person name="Zhang C."/>
        </authorList>
    </citation>
    <scope>NUCLEOTIDE SEQUENCE [LARGE SCALE GENOMIC DNA]</scope>
    <source>
        <strain evidence="3 4">BH-SS-21</strain>
    </source>
</reference>
<feature type="domain" description="GH64" evidence="2">
    <location>
        <begin position="57"/>
        <end position="409"/>
    </location>
</feature>
<dbReference type="Gene3D" id="2.60.110.10">
    <property type="entry name" value="Thaumatin"/>
    <property type="match status" value="1"/>
</dbReference>
<comment type="caution">
    <text evidence="3">The sequence shown here is derived from an EMBL/GenBank/DDBJ whole genome shotgun (WGS) entry which is preliminary data.</text>
</comment>
<protein>
    <submittedName>
        <fullName evidence="3">Glycosyl hydrolase</fullName>
    </submittedName>
</protein>
<dbReference type="GO" id="GO:0016787">
    <property type="term" value="F:hydrolase activity"/>
    <property type="evidence" value="ECO:0007669"/>
    <property type="project" value="UniProtKB-KW"/>
</dbReference>
<dbReference type="Pfam" id="PF16483">
    <property type="entry name" value="Glyco_hydro_64"/>
    <property type="match status" value="1"/>
</dbReference>
<keyword evidence="3" id="KW-0378">Hydrolase</keyword>
<dbReference type="EMBL" id="JAGPYQ010000001">
    <property type="protein sequence ID" value="MBQ0849436.1"/>
    <property type="molecule type" value="Genomic_DNA"/>
</dbReference>
<keyword evidence="4" id="KW-1185">Reference proteome</keyword>
<accession>A0A940XSN5</accession>
<organism evidence="3 4">
    <name type="scientific">Streptomyces liliiviolaceus</name>
    <dbReference type="NCBI Taxonomy" id="2823109"/>
    <lineage>
        <taxon>Bacteria</taxon>
        <taxon>Bacillati</taxon>
        <taxon>Actinomycetota</taxon>
        <taxon>Actinomycetes</taxon>
        <taxon>Kitasatosporales</taxon>
        <taxon>Streptomycetaceae</taxon>
        <taxon>Streptomyces</taxon>
    </lineage>
</organism>
<dbReference type="InterPro" id="IPR037176">
    <property type="entry name" value="Osmotin/thaumatin-like_sf"/>
</dbReference>
<dbReference type="AlphaFoldDB" id="A0A940XSN5"/>
<dbReference type="InterPro" id="IPR006311">
    <property type="entry name" value="TAT_signal"/>
</dbReference>
<dbReference type="PROSITE" id="PS51318">
    <property type="entry name" value="TAT"/>
    <property type="match status" value="1"/>
</dbReference>
<name>A0A940XSN5_9ACTN</name>
<dbReference type="PROSITE" id="PS52006">
    <property type="entry name" value="GH64"/>
    <property type="match status" value="1"/>
</dbReference>
<dbReference type="Gene3D" id="3.30.920.50">
    <property type="entry name" value="Beta-1,3-glucanase, C-terminal domain"/>
    <property type="match status" value="1"/>
</dbReference>
<feature type="signal peptide" evidence="1">
    <location>
        <begin position="1"/>
        <end position="37"/>
    </location>
</feature>
<evidence type="ECO:0000313" key="4">
    <source>
        <dbReference type="Proteomes" id="UP000677413"/>
    </source>
</evidence>
<dbReference type="Proteomes" id="UP000677413">
    <property type="component" value="Unassembled WGS sequence"/>
</dbReference>
<dbReference type="InterPro" id="IPR032477">
    <property type="entry name" value="Glyco_hydro_64"/>
</dbReference>
<evidence type="ECO:0000256" key="1">
    <source>
        <dbReference type="SAM" id="SignalP"/>
    </source>
</evidence>